<keyword evidence="2" id="KW-0805">Transcription regulation</keyword>
<comment type="caution">
    <text evidence="6">The sequence shown here is derived from an EMBL/GenBank/DDBJ whole genome shotgun (WGS) entry which is preliminary data.</text>
</comment>
<dbReference type="SUPFAM" id="SSF53850">
    <property type="entry name" value="Periplasmic binding protein-like II"/>
    <property type="match status" value="1"/>
</dbReference>
<evidence type="ECO:0000313" key="6">
    <source>
        <dbReference type="EMBL" id="CDL92257.1"/>
    </source>
</evidence>
<dbReference type="Proteomes" id="UP000019482">
    <property type="component" value="Unassembled WGS sequence"/>
</dbReference>
<dbReference type="InterPro" id="IPR005119">
    <property type="entry name" value="LysR_subst-bd"/>
</dbReference>
<dbReference type="PRINTS" id="PR00039">
    <property type="entry name" value="HTHLYSR"/>
</dbReference>
<dbReference type="InterPro" id="IPR050950">
    <property type="entry name" value="HTH-type_LysR_regulators"/>
</dbReference>
<evidence type="ECO:0000256" key="3">
    <source>
        <dbReference type="ARBA" id="ARBA00023125"/>
    </source>
</evidence>
<dbReference type="InterPro" id="IPR000847">
    <property type="entry name" value="LysR_HTH_N"/>
</dbReference>
<keyword evidence="4" id="KW-0804">Transcription</keyword>
<dbReference type="InterPro" id="IPR036390">
    <property type="entry name" value="WH_DNA-bd_sf"/>
</dbReference>
<evidence type="ECO:0000256" key="4">
    <source>
        <dbReference type="ARBA" id="ARBA00023163"/>
    </source>
</evidence>
<organism evidence="6 7">
    <name type="scientific">Clostridium tyrobutyricum DIVETGP</name>
    <dbReference type="NCBI Taxonomy" id="1408889"/>
    <lineage>
        <taxon>Bacteria</taxon>
        <taxon>Bacillati</taxon>
        <taxon>Bacillota</taxon>
        <taxon>Clostridia</taxon>
        <taxon>Eubacteriales</taxon>
        <taxon>Clostridiaceae</taxon>
        <taxon>Clostridium</taxon>
    </lineage>
</organism>
<dbReference type="InterPro" id="IPR036388">
    <property type="entry name" value="WH-like_DNA-bd_sf"/>
</dbReference>
<dbReference type="GO" id="GO:0003677">
    <property type="term" value="F:DNA binding"/>
    <property type="evidence" value="ECO:0007669"/>
    <property type="project" value="UniProtKB-KW"/>
</dbReference>
<name>W6NK26_CLOTY</name>
<dbReference type="CDD" id="cd05466">
    <property type="entry name" value="PBP2_LTTR_substrate"/>
    <property type="match status" value="1"/>
</dbReference>
<dbReference type="SUPFAM" id="SSF46785">
    <property type="entry name" value="Winged helix' DNA-binding domain"/>
    <property type="match status" value="1"/>
</dbReference>
<dbReference type="Pfam" id="PF00126">
    <property type="entry name" value="HTH_1"/>
    <property type="match status" value="1"/>
</dbReference>
<dbReference type="Gene3D" id="1.10.10.10">
    <property type="entry name" value="Winged helix-like DNA-binding domain superfamily/Winged helix DNA-binding domain"/>
    <property type="match status" value="1"/>
</dbReference>
<keyword evidence="7" id="KW-1185">Reference proteome</keyword>
<dbReference type="PROSITE" id="PS50931">
    <property type="entry name" value="HTH_LYSR"/>
    <property type="match status" value="1"/>
</dbReference>
<dbReference type="Pfam" id="PF03466">
    <property type="entry name" value="LysR_substrate"/>
    <property type="match status" value="1"/>
</dbReference>
<dbReference type="PANTHER" id="PTHR30419:SF24">
    <property type="entry name" value="HTH-TYPE TRANSCRIPTIONAL REGULATOR CZCR"/>
    <property type="match status" value="1"/>
</dbReference>
<sequence>MKVIELGNLTKAAGYFNYTQSAVSQIISSLEKELGISLLNRTHSGVWLTAEGEQLLPYLRNISNSHHKLSEKIFELLNMKTGLIRIGTFSSVSCHWLPPLIKEFKIIYPNIKFELLQGDYNEIETWIANGVVDFGSTCPPHKKNFKTIFLKNDKLKVVIPKNHKYAHEKFFPIQALASEPFILLETGNSNIILHIFEDNNITPNIHYIAKDDYTIMSMVENDLGISILSELVLTRSPYEILAKETNPTFYRTMEIALKCKEKPSLAVKYFIDYIVNRLQKRTI</sequence>
<dbReference type="EMBL" id="CBXI010000040">
    <property type="protein sequence ID" value="CDL92257.1"/>
    <property type="molecule type" value="Genomic_DNA"/>
</dbReference>
<dbReference type="OrthoDB" id="63123at2"/>
<accession>W6NK26</accession>
<evidence type="ECO:0000259" key="5">
    <source>
        <dbReference type="PROSITE" id="PS50931"/>
    </source>
</evidence>
<proteinExistence type="inferred from homology"/>
<evidence type="ECO:0000256" key="1">
    <source>
        <dbReference type="ARBA" id="ARBA00009437"/>
    </source>
</evidence>
<dbReference type="GO" id="GO:0005829">
    <property type="term" value="C:cytosol"/>
    <property type="evidence" value="ECO:0007669"/>
    <property type="project" value="TreeGrafter"/>
</dbReference>
<keyword evidence="3" id="KW-0238">DNA-binding</keyword>
<dbReference type="Gene3D" id="3.40.190.290">
    <property type="match status" value="1"/>
</dbReference>
<gene>
    <name evidence="6" type="ORF">CTDIVETGP_2327</name>
</gene>
<evidence type="ECO:0000313" key="7">
    <source>
        <dbReference type="Proteomes" id="UP000019482"/>
    </source>
</evidence>
<feature type="domain" description="HTH lysR-type" evidence="5">
    <location>
        <begin position="1"/>
        <end position="49"/>
    </location>
</feature>
<dbReference type="GO" id="GO:0003700">
    <property type="term" value="F:DNA-binding transcription factor activity"/>
    <property type="evidence" value="ECO:0007669"/>
    <property type="project" value="InterPro"/>
</dbReference>
<comment type="similarity">
    <text evidence="1">Belongs to the LysR transcriptional regulatory family.</text>
</comment>
<dbReference type="PANTHER" id="PTHR30419">
    <property type="entry name" value="HTH-TYPE TRANSCRIPTIONAL REGULATOR YBHD"/>
    <property type="match status" value="1"/>
</dbReference>
<dbReference type="AlphaFoldDB" id="W6NK26"/>
<evidence type="ECO:0000256" key="2">
    <source>
        <dbReference type="ARBA" id="ARBA00023015"/>
    </source>
</evidence>
<reference evidence="6 7" key="1">
    <citation type="journal article" date="2015" name="Genome Announc.">
        <title>Draft Genome Sequence of Clostridium tyrobutyricum Strain DIVETGP, Isolated from Cow's Milk for Grana Padano Production.</title>
        <authorList>
            <person name="Soggiu A."/>
            <person name="Piras C."/>
            <person name="Gaiarsa S."/>
            <person name="Sassera D."/>
            <person name="Roncada P."/>
            <person name="Bendixen E."/>
            <person name="Brasca M."/>
            <person name="Bonizzi L."/>
        </authorList>
    </citation>
    <scope>NUCLEOTIDE SEQUENCE [LARGE SCALE GENOMIC DNA]</scope>
    <source>
        <strain evidence="6 7">DIVETGP</strain>
    </source>
</reference>
<protein>
    <recommendedName>
        <fullName evidence="5">HTH lysR-type domain-containing protein</fullName>
    </recommendedName>
</protein>